<organism evidence="1 2">
    <name type="scientific">Pyrus ussuriensis x Pyrus communis</name>
    <dbReference type="NCBI Taxonomy" id="2448454"/>
    <lineage>
        <taxon>Eukaryota</taxon>
        <taxon>Viridiplantae</taxon>
        <taxon>Streptophyta</taxon>
        <taxon>Embryophyta</taxon>
        <taxon>Tracheophyta</taxon>
        <taxon>Spermatophyta</taxon>
        <taxon>Magnoliopsida</taxon>
        <taxon>eudicotyledons</taxon>
        <taxon>Gunneridae</taxon>
        <taxon>Pentapetalae</taxon>
        <taxon>rosids</taxon>
        <taxon>fabids</taxon>
        <taxon>Rosales</taxon>
        <taxon>Rosaceae</taxon>
        <taxon>Amygdaloideae</taxon>
        <taxon>Maleae</taxon>
        <taxon>Pyrus</taxon>
    </lineage>
</organism>
<sequence length="121" mass="13430">MSLTRSYAQHTLLKDKKSVNVGSGIDWEVFGDAIDALGDILLVGLEWTFIYQPKSIGCSGWPLVIDIGTSIEDTAKDEDEVSSRYMKLNLVDRVGVSEMVNEDPLFVDNYLGLSEIETEIV</sequence>
<protein>
    <submittedName>
        <fullName evidence="1">Uncharacterized protein</fullName>
    </submittedName>
</protein>
<gene>
    <name evidence="1" type="ORF">D8674_026306</name>
</gene>
<reference evidence="1 2" key="1">
    <citation type="submission" date="2019-09" db="EMBL/GenBank/DDBJ databases">
        <authorList>
            <person name="Ou C."/>
        </authorList>
    </citation>
    <scope>NUCLEOTIDE SEQUENCE [LARGE SCALE GENOMIC DNA]</scope>
    <source>
        <strain evidence="1">S2</strain>
        <tissue evidence="1">Leaf</tissue>
    </source>
</reference>
<dbReference type="EMBL" id="SMOL01000004">
    <property type="protein sequence ID" value="KAB2635772.1"/>
    <property type="molecule type" value="Genomic_DNA"/>
</dbReference>
<reference evidence="2" key="2">
    <citation type="submission" date="2019-10" db="EMBL/GenBank/DDBJ databases">
        <title>A de novo genome assembly of a pear dwarfing rootstock.</title>
        <authorList>
            <person name="Wang F."/>
            <person name="Wang J."/>
            <person name="Li S."/>
            <person name="Zhang Y."/>
            <person name="Fang M."/>
            <person name="Ma L."/>
            <person name="Zhao Y."/>
            <person name="Jiang S."/>
        </authorList>
    </citation>
    <scope>NUCLEOTIDE SEQUENCE [LARGE SCALE GENOMIC DNA]</scope>
</reference>
<name>A0A5N5IB99_9ROSA</name>
<keyword evidence="2" id="KW-1185">Reference proteome</keyword>
<dbReference type="AlphaFoldDB" id="A0A5N5IB99"/>
<dbReference type="Proteomes" id="UP000327157">
    <property type="component" value="Chromosome 5"/>
</dbReference>
<evidence type="ECO:0000313" key="2">
    <source>
        <dbReference type="Proteomes" id="UP000327157"/>
    </source>
</evidence>
<proteinExistence type="predicted"/>
<comment type="caution">
    <text evidence="1">The sequence shown here is derived from an EMBL/GenBank/DDBJ whole genome shotgun (WGS) entry which is preliminary data.</text>
</comment>
<reference evidence="1 2" key="3">
    <citation type="submission" date="2019-11" db="EMBL/GenBank/DDBJ databases">
        <title>A de novo genome assembly of a pear dwarfing rootstock.</title>
        <authorList>
            <person name="Wang F."/>
            <person name="Wang J."/>
            <person name="Li S."/>
            <person name="Zhang Y."/>
            <person name="Fang M."/>
            <person name="Ma L."/>
            <person name="Zhao Y."/>
            <person name="Jiang S."/>
        </authorList>
    </citation>
    <scope>NUCLEOTIDE SEQUENCE [LARGE SCALE GENOMIC DNA]</scope>
    <source>
        <strain evidence="1">S2</strain>
        <tissue evidence="1">Leaf</tissue>
    </source>
</reference>
<accession>A0A5N5IB99</accession>
<evidence type="ECO:0000313" key="1">
    <source>
        <dbReference type="EMBL" id="KAB2635772.1"/>
    </source>
</evidence>